<evidence type="ECO:0000256" key="8">
    <source>
        <dbReference type="ARBA" id="ARBA00023242"/>
    </source>
</evidence>
<keyword evidence="17" id="KW-1185">Reference proteome</keyword>
<evidence type="ECO:0000256" key="5">
    <source>
        <dbReference type="ARBA" id="ARBA00022824"/>
    </source>
</evidence>
<evidence type="ECO:0000256" key="14">
    <source>
        <dbReference type="SAM" id="SignalP"/>
    </source>
</evidence>
<evidence type="ECO:0000256" key="9">
    <source>
        <dbReference type="ARBA" id="ARBA00037507"/>
    </source>
</evidence>
<keyword evidence="7 13" id="KW-0472">Membrane</keyword>
<protein>
    <recommendedName>
        <fullName evidence="11">Protein shisa-5</fullName>
    </recommendedName>
    <alternativeName>
        <fullName evidence="12">Scotin</fullName>
    </alternativeName>
</protein>
<keyword evidence="5" id="KW-0256">Endoplasmic reticulum</keyword>
<keyword evidence="6 13" id="KW-1133">Transmembrane helix</keyword>
<feature type="domain" description="Shisa N-terminal" evidence="15">
    <location>
        <begin position="23"/>
        <end position="67"/>
    </location>
</feature>
<organism evidence="16 17">
    <name type="scientific">Cyprinus carpio carpio</name>
    <dbReference type="NCBI Taxonomy" id="630221"/>
    <lineage>
        <taxon>Eukaryota</taxon>
        <taxon>Metazoa</taxon>
        <taxon>Chordata</taxon>
        <taxon>Craniata</taxon>
        <taxon>Vertebrata</taxon>
        <taxon>Euteleostomi</taxon>
        <taxon>Actinopterygii</taxon>
        <taxon>Neopterygii</taxon>
        <taxon>Teleostei</taxon>
        <taxon>Ostariophysi</taxon>
        <taxon>Cypriniformes</taxon>
        <taxon>Cyprinidae</taxon>
        <taxon>Cyprininae</taxon>
        <taxon>Cyprinus</taxon>
    </lineage>
</organism>
<dbReference type="OMA" id="YTIYNEY"/>
<evidence type="ECO:0000256" key="4">
    <source>
        <dbReference type="ARBA" id="ARBA00022703"/>
    </source>
</evidence>
<proteinExistence type="inferred from homology"/>
<evidence type="ECO:0000256" key="12">
    <source>
        <dbReference type="ARBA" id="ARBA00041983"/>
    </source>
</evidence>
<evidence type="ECO:0000313" key="16">
    <source>
        <dbReference type="Ensembl" id="ENSCCRP00000060907.2"/>
    </source>
</evidence>
<evidence type="ECO:0000256" key="7">
    <source>
        <dbReference type="ARBA" id="ARBA00023136"/>
    </source>
</evidence>
<feature type="chain" id="PRO_5039945890" description="Protein shisa-5" evidence="14">
    <location>
        <begin position="21"/>
        <end position="281"/>
    </location>
</feature>
<name>A0A8C1DDE3_CYPCA</name>
<evidence type="ECO:0000313" key="17">
    <source>
        <dbReference type="Proteomes" id="UP001108240"/>
    </source>
</evidence>
<evidence type="ECO:0000256" key="10">
    <source>
        <dbReference type="ARBA" id="ARBA00038108"/>
    </source>
</evidence>
<keyword evidence="14" id="KW-0732">Signal</keyword>
<feature type="transmembrane region" description="Helical" evidence="13">
    <location>
        <begin position="73"/>
        <end position="102"/>
    </location>
</feature>
<keyword evidence="3 13" id="KW-0812">Transmembrane</keyword>
<comment type="similarity">
    <text evidence="10">Belongs to the shisa family.</text>
</comment>
<comment type="subcellular location">
    <subcellularLocation>
        <location evidence="1">Endoplasmic reticulum membrane</location>
        <topology evidence="1">Single-pass type I membrane protein</topology>
    </subcellularLocation>
    <subcellularLocation>
        <location evidence="2">Nucleus membrane</location>
    </subcellularLocation>
</comment>
<evidence type="ECO:0000256" key="1">
    <source>
        <dbReference type="ARBA" id="ARBA00004115"/>
    </source>
</evidence>
<dbReference type="AlphaFoldDB" id="A0A8C1DDE3"/>
<dbReference type="GO" id="GO:0005789">
    <property type="term" value="C:endoplasmic reticulum membrane"/>
    <property type="evidence" value="ECO:0007669"/>
    <property type="project" value="UniProtKB-SubCell"/>
</dbReference>
<feature type="signal peptide" evidence="14">
    <location>
        <begin position="1"/>
        <end position="20"/>
    </location>
</feature>
<evidence type="ECO:0000256" key="2">
    <source>
        <dbReference type="ARBA" id="ARBA00004126"/>
    </source>
</evidence>
<dbReference type="PANTHER" id="PTHR31395">
    <property type="entry name" value="SHISA"/>
    <property type="match status" value="1"/>
</dbReference>
<dbReference type="GeneTree" id="ENSGT00940000166256"/>
<dbReference type="GO" id="GO:0006915">
    <property type="term" value="P:apoptotic process"/>
    <property type="evidence" value="ECO:0007669"/>
    <property type="project" value="UniProtKB-KW"/>
</dbReference>
<dbReference type="Pfam" id="PF13908">
    <property type="entry name" value="Shisa_N"/>
    <property type="match status" value="1"/>
</dbReference>
<comment type="function">
    <text evidence="9">Can induce apoptosis in a caspase-dependent manner and plays a role in p53/TP53-dependent apoptosis.</text>
</comment>
<dbReference type="InterPro" id="IPR026910">
    <property type="entry name" value="Shisa"/>
</dbReference>
<sequence>MASTLAVLLLLSAGLFMVKASFGEECKSYYTIYNEYKPGFTCFFQHCCGNCDNRYCCSSEYFKLTESVQSFCAIRITLIVVGVVFHIIVIIICCCCPCCCIYKMCRKPRPVAGAHVTTVTNAHFIQQQPVMQGGQCPQYQPVLTQPGYGQPVQMGPYQGQPYAPGPPPSYHVATSPGYPTSLSAYDGGQCPQYQPVLTQPGYGQPMQMGPYQGQPYAPGPPPSYHVATSPGYPTSLSAYDGGQAMYPMQPPAQPGVACMPSETSNQPAYNPAYVQPPNLGY</sequence>
<evidence type="ECO:0000256" key="3">
    <source>
        <dbReference type="ARBA" id="ARBA00022692"/>
    </source>
</evidence>
<dbReference type="Proteomes" id="UP001108240">
    <property type="component" value="Unplaced"/>
</dbReference>
<evidence type="ECO:0000256" key="6">
    <source>
        <dbReference type="ARBA" id="ARBA00022989"/>
    </source>
</evidence>
<accession>A0A8C1DDE3</accession>
<keyword evidence="8" id="KW-0539">Nucleus</keyword>
<reference evidence="16" key="1">
    <citation type="submission" date="2025-08" db="UniProtKB">
        <authorList>
            <consortium name="Ensembl"/>
        </authorList>
    </citation>
    <scope>IDENTIFICATION</scope>
</reference>
<evidence type="ECO:0000259" key="15">
    <source>
        <dbReference type="Pfam" id="PF13908"/>
    </source>
</evidence>
<dbReference type="Ensembl" id="ENSCCRT00000066039.2">
    <property type="protein sequence ID" value="ENSCCRP00000060907.2"/>
    <property type="gene ID" value="ENSCCRG00000032769.2"/>
</dbReference>
<reference evidence="16" key="2">
    <citation type="submission" date="2025-09" db="UniProtKB">
        <authorList>
            <consortium name="Ensembl"/>
        </authorList>
    </citation>
    <scope>IDENTIFICATION</scope>
</reference>
<dbReference type="InterPro" id="IPR053891">
    <property type="entry name" value="Shisa_N"/>
</dbReference>
<dbReference type="PANTHER" id="PTHR31395:SF14">
    <property type="entry name" value="PROTEIN SHISA-5"/>
    <property type="match status" value="1"/>
</dbReference>
<keyword evidence="4" id="KW-0053">Apoptosis</keyword>
<dbReference type="GO" id="GO:0031965">
    <property type="term" value="C:nuclear membrane"/>
    <property type="evidence" value="ECO:0007669"/>
    <property type="project" value="UniProtKB-SubCell"/>
</dbReference>
<evidence type="ECO:0000256" key="11">
    <source>
        <dbReference type="ARBA" id="ARBA00040441"/>
    </source>
</evidence>
<evidence type="ECO:0000256" key="13">
    <source>
        <dbReference type="SAM" id="Phobius"/>
    </source>
</evidence>